<dbReference type="Proteomes" id="UP000242877">
    <property type="component" value="Unassembled WGS sequence"/>
</dbReference>
<dbReference type="EC" id="3.1.3.8" evidence="2"/>
<dbReference type="GO" id="GO:0003993">
    <property type="term" value="F:acid phosphatase activity"/>
    <property type="evidence" value="ECO:0007669"/>
    <property type="project" value="TreeGrafter"/>
</dbReference>
<feature type="chain" id="PRO_5007895964" description="3-phytase" evidence="7">
    <location>
        <begin position="19"/>
        <end position="481"/>
    </location>
</feature>
<evidence type="ECO:0000256" key="5">
    <source>
        <dbReference type="PIRSR" id="PIRSR000894-1"/>
    </source>
</evidence>
<dbReference type="InterPro" id="IPR000560">
    <property type="entry name" value="His_Pase_clade-2"/>
</dbReference>
<dbReference type="Pfam" id="PF00328">
    <property type="entry name" value="His_Phos_2"/>
    <property type="match status" value="1"/>
</dbReference>
<evidence type="ECO:0000313" key="8">
    <source>
        <dbReference type="EMBL" id="KZZ96325.1"/>
    </source>
</evidence>
<dbReference type="OrthoDB" id="6509975at2759"/>
<feature type="active site" description="Nucleophile" evidence="5">
    <location>
        <position position="81"/>
    </location>
</feature>
<keyword evidence="9" id="KW-1185">Reference proteome</keyword>
<dbReference type="CDD" id="cd07061">
    <property type="entry name" value="HP_HAP_like"/>
    <property type="match status" value="1"/>
</dbReference>
<dbReference type="PANTHER" id="PTHR20963">
    <property type="entry name" value="MULTIPLE INOSITOL POLYPHOSPHATE PHOSPHATASE-RELATED"/>
    <property type="match status" value="1"/>
</dbReference>
<dbReference type="PIRSF" id="PIRSF000894">
    <property type="entry name" value="Acid_phosphatase"/>
    <property type="match status" value="1"/>
</dbReference>
<dbReference type="PANTHER" id="PTHR20963:SF18">
    <property type="entry name" value="ACID PHOSPHATASE PHO11-RELATED"/>
    <property type="match status" value="1"/>
</dbReference>
<dbReference type="InterPro" id="IPR029033">
    <property type="entry name" value="His_PPase_superfam"/>
</dbReference>
<gene>
    <name evidence="8" type="ORF">AAP_01098</name>
</gene>
<keyword evidence="4" id="KW-0325">Glycoprotein</keyword>
<feature type="disulfide bond" evidence="6">
    <location>
        <begin position="70"/>
        <end position="389"/>
    </location>
</feature>
<evidence type="ECO:0000256" key="3">
    <source>
        <dbReference type="ARBA" id="ARBA00022801"/>
    </source>
</evidence>
<reference evidence="8 9" key="1">
    <citation type="journal article" date="2016" name="Genome Biol. Evol.">
        <title>Divergent and convergent evolution of fungal pathogenicity.</title>
        <authorList>
            <person name="Shang Y."/>
            <person name="Xiao G."/>
            <person name="Zheng P."/>
            <person name="Cen K."/>
            <person name="Zhan S."/>
            <person name="Wang C."/>
        </authorList>
    </citation>
    <scope>NUCLEOTIDE SEQUENCE [LARGE SCALE GENOMIC DNA]</scope>
    <source>
        <strain evidence="8 9">ARSEF 7405</strain>
    </source>
</reference>
<dbReference type="PROSITE" id="PS00778">
    <property type="entry name" value="HIS_ACID_PHOSPHAT_2"/>
    <property type="match status" value="1"/>
</dbReference>
<dbReference type="InterPro" id="IPR033379">
    <property type="entry name" value="Acid_Pase_AS"/>
</dbReference>
<accession>A0A168C9N4</accession>
<sequence>MRTTAILSTLSAVGVSLAYTPPDQYQKPLSGERLSQQFQDDFNILKYTGGRGPYTDRRSAGVSRETPEQCTVDQVVMLMRHGERYPEPADGAKIDIALAKVKQSGKPNYKGKFEFLNDWEYWVPDYCQLEAETFSGPYAGLNDAYNRGTIYRARYGHLLDTNKVTPYFTSGYSRVINTARKFGEGFFGYNYSSSAALNIISEDESQGANSLTPGCFKGTNVDDLIAEKCDKFQDELPQLKAATARLNKELPGAHLNTTDTFFLMATAMFELNARPWSPWINVFTPEEWVAFNYVNGLWFYHCFGPGNPYQVAVGSVFANATLTALNEGPEKHPLLLNFAHDTQISPLVGALGLLDDGDLPHTHMKFLSPWQITDIVPMGAHIVFERLNCSETGISEAGTYVRVILNEGVIPLNDCQNGPGFSCSLKNFTEHYQKKLPDYVDKCGVPKKYPQHFDMWWNYNTTNDLNYQKGPITCASGQAME</sequence>
<dbReference type="PROSITE" id="PS00616">
    <property type="entry name" value="HIS_ACID_PHOSPHAT_1"/>
    <property type="match status" value="1"/>
</dbReference>
<dbReference type="VEuPathDB" id="FungiDB:AAP_01098"/>
<dbReference type="InterPro" id="IPR016274">
    <property type="entry name" value="Histidine_acid_Pase_euk"/>
</dbReference>
<evidence type="ECO:0000256" key="6">
    <source>
        <dbReference type="PIRSR" id="PIRSR000894-2"/>
    </source>
</evidence>
<name>A0A168C9N4_9EURO</name>
<feature type="active site" description="Proton donor" evidence="5">
    <location>
        <position position="341"/>
    </location>
</feature>
<evidence type="ECO:0000256" key="1">
    <source>
        <dbReference type="ARBA" id="ARBA00005375"/>
    </source>
</evidence>
<proteinExistence type="inferred from homology"/>
<comment type="similarity">
    <text evidence="1">Belongs to the histidine acid phosphatase family.</text>
</comment>
<dbReference type="GO" id="GO:0009277">
    <property type="term" value="C:fungal-type cell wall"/>
    <property type="evidence" value="ECO:0007669"/>
    <property type="project" value="TreeGrafter"/>
</dbReference>
<dbReference type="Gene3D" id="3.40.50.1240">
    <property type="entry name" value="Phosphoglycerate mutase-like"/>
    <property type="match status" value="2"/>
</dbReference>
<comment type="caution">
    <text evidence="8">The sequence shown here is derived from an EMBL/GenBank/DDBJ whole genome shotgun (WGS) entry which is preliminary data.</text>
</comment>
<evidence type="ECO:0000256" key="4">
    <source>
        <dbReference type="ARBA" id="ARBA00023180"/>
    </source>
</evidence>
<feature type="disulfide bond" evidence="6">
    <location>
        <begin position="415"/>
        <end position="423"/>
    </location>
</feature>
<evidence type="ECO:0000256" key="7">
    <source>
        <dbReference type="SAM" id="SignalP"/>
    </source>
</evidence>
<dbReference type="EMBL" id="AZGZ01000003">
    <property type="protein sequence ID" value="KZZ96325.1"/>
    <property type="molecule type" value="Genomic_DNA"/>
</dbReference>
<protein>
    <recommendedName>
        <fullName evidence="2">3-phytase</fullName>
        <ecNumber evidence="2">3.1.3.8</ecNumber>
    </recommendedName>
</protein>
<keyword evidence="6" id="KW-1015">Disulfide bond</keyword>
<keyword evidence="3" id="KW-0378">Hydrolase</keyword>
<feature type="signal peptide" evidence="7">
    <location>
        <begin position="1"/>
        <end position="18"/>
    </location>
</feature>
<keyword evidence="7" id="KW-0732">Signal</keyword>
<dbReference type="SUPFAM" id="SSF53254">
    <property type="entry name" value="Phosphoglycerate mutase-like"/>
    <property type="match status" value="1"/>
</dbReference>
<organism evidence="8 9">
    <name type="scientific">Ascosphaera apis ARSEF 7405</name>
    <dbReference type="NCBI Taxonomy" id="392613"/>
    <lineage>
        <taxon>Eukaryota</taxon>
        <taxon>Fungi</taxon>
        <taxon>Dikarya</taxon>
        <taxon>Ascomycota</taxon>
        <taxon>Pezizomycotina</taxon>
        <taxon>Eurotiomycetes</taxon>
        <taxon>Eurotiomycetidae</taxon>
        <taxon>Onygenales</taxon>
        <taxon>Ascosphaeraceae</taxon>
        <taxon>Ascosphaera</taxon>
    </lineage>
</organism>
<evidence type="ECO:0000313" key="9">
    <source>
        <dbReference type="Proteomes" id="UP000242877"/>
    </source>
</evidence>
<evidence type="ECO:0000256" key="2">
    <source>
        <dbReference type="ARBA" id="ARBA00012632"/>
    </source>
</evidence>
<dbReference type="AlphaFoldDB" id="A0A168C9N4"/>
<dbReference type="GO" id="GO:0016158">
    <property type="term" value="F:inositol hexakisphosphate 3-phosphatase activity"/>
    <property type="evidence" value="ECO:0007669"/>
    <property type="project" value="UniProtKB-EC"/>
</dbReference>